<organism evidence="2 3">
    <name type="scientific">Dyadobacter psychrotolerans</name>
    <dbReference type="NCBI Taxonomy" id="2541721"/>
    <lineage>
        <taxon>Bacteria</taxon>
        <taxon>Pseudomonadati</taxon>
        <taxon>Bacteroidota</taxon>
        <taxon>Cytophagia</taxon>
        <taxon>Cytophagales</taxon>
        <taxon>Spirosomataceae</taxon>
        <taxon>Dyadobacter</taxon>
    </lineage>
</organism>
<dbReference type="EMBL" id="SMFL01000014">
    <property type="protein sequence ID" value="TDE10838.1"/>
    <property type="molecule type" value="Genomic_DNA"/>
</dbReference>
<keyword evidence="1" id="KW-0472">Membrane</keyword>
<dbReference type="AlphaFoldDB" id="A0A4V2Z300"/>
<proteinExistence type="predicted"/>
<dbReference type="RefSeq" id="WP_131961568.1">
    <property type="nucleotide sequence ID" value="NZ_SMFL01000014.1"/>
</dbReference>
<name>A0A4V2Z300_9BACT</name>
<dbReference type="OrthoDB" id="955809at2"/>
<comment type="caution">
    <text evidence="2">The sequence shown here is derived from an EMBL/GenBank/DDBJ whole genome shotgun (WGS) entry which is preliminary data.</text>
</comment>
<feature type="transmembrane region" description="Helical" evidence="1">
    <location>
        <begin position="81"/>
        <end position="98"/>
    </location>
</feature>
<keyword evidence="1" id="KW-1133">Transmembrane helix</keyword>
<protein>
    <submittedName>
        <fullName evidence="2">Uncharacterized protein</fullName>
    </submittedName>
</protein>
<sequence length="193" mass="22198">MILKSISSLCVALLIWFLHLGCCLIPLLAATAGLFPSFAPLMPHKTVFTLLQLSVFIYISIRLARYYFWRAYFHSRLEKRSFQFGFLIAVASLLMGYYEPLKTEEQRIAQQQFAFFKTHRNLQIRILGDYDSVRLQEDILLIKGVKTSRIQIPGSTYCLTFQSKLVSKAEILFSLRQKGYKLALQDELGSTAL</sequence>
<evidence type="ECO:0000313" key="3">
    <source>
        <dbReference type="Proteomes" id="UP000294850"/>
    </source>
</evidence>
<evidence type="ECO:0000256" key="1">
    <source>
        <dbReference type="SAM" id="Phobius"/>
    </source>
</evidence>
<reference evidence="2 3" key="1">
    <citation type="submission" date="2019-03" db="EMBL/GenBank/DDBJ databases">
        <title>Dyadobacter AR-3-6 sp. nov., isolated from arctic soil.</title>
        <authorList>
            <person name="Chaudhary D.K."/>
        </authorList>
    </citation>
    <scope>NUCLEOTIDE SEQUENCE [LARGE SCALE GENOMIC DNA]</scope>
    <source>
        <strain evidence="2 3">AR-3-6</strain>
    </source>
</reference>
<keyword evidence="3" id="KW-1185">Reference proteome</keyword>
<keyword evidence="1" id="KW-0812">Transmembrane</keyword>
<gene>
    <name evidence="2" type="ORF">E0F88_27580</name>
</gene>
<accession>A0A4V2Z300</accession>
<dbReference type="Proteomes" id="UP000294850">
    <property type="component" value="Unassembled WGS sequence"/>
</dbReference>
<feature type="transmembrane region" description="Helical" evidence="1">
    <location>
        <begin position="48"/>
        <end position="69"/>
    </location>
</feature>
<evidence type="ECO:0000313" key="2">
    <source>
        <dbReference type="EMBL" id="TDE10838.1"/>
    </source>
</evidence>